<evidence type="ECO:0000313" key="1">
    <source>
        <dbReference type="EMBL" id="KAF5946250.1"/>
    </source>
</evidence>
<organism evidence="1 2">
    <name type="scientific">Camellia sinensis</name>
    <name type="common">Tea plant</name>
    <name type="synonym">Thea sinensis</name>
    <dbReference type="NCBI Taxonomy" id="4442"/>
    <lineage>
        <taxon>Eukaryota</taxon>
        <taxon>Viridiplantae</taxon>
        <taxon>Streptophyta</taxon>
        <taxon>Embryophyta</taxon>
        <taxon>Tracheophyta</taxon>
        <taxon>Spermatophyta</taxon>
        <taxon>Magnoliopsida</taxon>
        <taxon>eudicotyledons</taxon>
        <taxon>Gunneridae</taxon>
        <taxon>Pentapetalae</taxon>
        <taxon>asterids</taxon>
        <taxon>Ericales</taxon>
        <taxon>Theaceae</taxon>
        <taxon>Camellia</taxon>
    </lineage>
</organism>
<dbReference type="AlphaFoldDB" id="A0A7J7GZZ3"/>
<gene>
    <name evidence="1" type="ORF">HYC85_016478</name>
</gene>
<comment type="caution">
    <text evidence="1">The sequence shown here is derived from an EMBL/GenBank/DDBJ whole genome shotgun (WGS) entry which is preliminary data.</text>
</comment>
<sequence length="70" mass="8199">MRRLQKVICFKKLKTCNALMPAFPRVRMDGAAANTLANAFLHIEKNQNIKKFKTIISKKKKKKNPKWKKN</sequence>
<dbReference type="Proteomes" id="UP000593564">
    <property type="component" value="Unassembled WGS sequence"/>
</dbReference>
<proteinExistence type="predicted"/>
<evidence type="ECO:0000313" key="2">
    <source>
        <dbReference type="Proteomes" id="UP000593564"/>
    </source>
</evidence>
<protein>
    <submittedName>
        <fullName evidence="1">Uncharacterized protein</fullName>
    </submittedName>
</protein>
<accession>A0A7J7GZZ3</accession>
<dbReference type="EMBL" id="JACBKZ010000007">
    <property type="protein sequence ID" value="KAF5946250.1"/>
    <property type="molecule type" value="Genomic_DNA"/>
</dbReference>
<name>A0A7J7GZZ3_CAMSI</name>
<reference evidence="2" key="1">
    <citation type="journal article" date="2020" name="Nat. Commun.">
        <title>Genome assembly of wild tea tree DASZ reveals pedigree and selection history of tea varieties.</title>
        <authorList>
            <person name="Zhang W."/>
            <person name="Zhang Y."/>
            <person name="Qiu H."/>
            <person name="Guo Y."/>
            <person name="Wan H."/>
            <person name="Zhang X."/>
            <person name="Scossa F."/>
            <person name="Alseekh S."/>
            <person name="Zhang Q."/>
            <person name="Wang P."/>
            <person name="Xu L."/>
            <person name="Schmidt M.H."/>
            <person name="Jia X."/>
            <person name="Li D."/>
            <person name="Zhu A."/>
            <person name="Guo F."/>
            <person name="Chen W."/>
            <person name="Ni D."/>
            <person name="Usadel B."/>
            <person name="Fernie A.R."/>
            <person name="Wen W."/>
        </authorList>
    </citation>
    <scope>NUCLEOTIDE SEQUENCE [LARGE SCALE GENOMIC DNA]</scope>
    <source>
        <strain evidence="2">cv. G240</strain>
    </source>
</reference>
<keyword evidence="2" id="KW-1185">Reference proteome</keyword>
<reference evidence="1 2" key="2">
    <citation type="submission" date="2020-07" db="EMBL/GenBank/DDBJ databases">
        <title>Genome assembly of wild tea tree DASZ reveals pedigree and selection history of tea varieties.</title>
        <authorList>
            <person name="Zhang W."/>
        </authorList>
    </citation>
    <scope>NUCLEOTIDE SEQUENCE [LARGE SCALE GENOMIC DNA]</scope>
    <source>
        <strain evidence="2">cv. G240</strain>
        <tissue evidence="1">Leaf</tissue>
    </source>
</reference>